<dbReference type="SUPFAM" id="SSF52540">
    <property type="entry name" value="P-loop containing nucleoside triphosphate hydrolases"/>
    <property type="match status" value="2"/>
</dbReference>
<protein>
    <recommendedName>
        <fullName evidence="2 9">GTPase Der</fullName>
    </recommendedName>
    <alternativeName>
        <fullName evidence="7 9">GTP-binding protein EngA</fullName>
    </alternativeName>
</protein>
<feature type="binding site" evidence="9">
    <location>
        <begin position="294"/>
        <end position="297"/>
    </location>
    <ligand>
        <name>GTP</name>
        <dbReference type="ChEBI" id="CHEBI:37565"/>
        <label>2</label>
    </ligand>
</feature>
<feature type="binding site" evidence="9">
    <location>
        <begin position="57"/>
        <end position="61"/>
    </location>
    <ligand>
        <name>GTP</name>
        <dbReference type="ChEBI" id="CHEBI:37565"/>
        <label>1</label>
    </ligand>
</feature>
<evidence type="ECO:0000256" key="11">
    <source>
        <dbReference type="RuleBase" id="RU004481"/>
    </source>
</evidence>
<keyword evidence="5 9" id="KW-0547">Nucleotide-binding</keyword>
<evidence type="ECO:0000256" key="7">
    <source>
        <dbReference type="ARBA" id="ARBA00032345"/>
    </source>
</evidence>
<dbReference type="Gene3D" id="3.40.50.300">
    <property type="entry name" value="P-loop containing nucleotide triphosphate hydrolases"/>
    <property type="match status" value="2"/>
</dbReference>
<dbReference type="FunFam" id="3.40.50.300:FF:000040">
    <property type="entry name" value="GTPase Der"/>
    <property type="match status" value="1"/>
</dbReference>
<dbReference type="InterPro" id="IPR031166">
    <property type="entry name" value="G_ENGA"/>
</dbReference>
<dbReference type="Pfam" id="PF01926">
    <property type="entry name" value="MMR_HSR1"/>
    <property type="match status" value="2"/>
</dbReference>
<evidence type="ECO:0000256" key="1">
    <source>
        <dbReference type="ARBA" id="ARBA00008279"/>
    </source>
</evidence>
<dbReference type="FunFam" id="3.30.300.20:FF:000004">
    <property type="entry name" value="GTPase Der"/>
    <property type="match status" value="1"/>
</dbReference>
<proteinExistence type="inferred from homology"/>
<dbReference type="CDD" id="cd01894">
    <property type="entry name" value="EngA1"/>
    <property type="match status" value="1"/>
</dbReference>
<dbReference type="GO" id="GO:0005525">
    <property type="term" value="F:GTP binding"/>
    <property type="evidence" value="ECO:0007669"/>
    <property type="project" value="UniProtKB-UniRule"/>
</dbReference>
<keyword evidence="6 9" id="KW-0342">GTP-binding</keyword>
<sequence length="436" mass="48982">MRKATVAIVGRPNVGKSTIFNRLVGERISIVEDIPGVTRDRIYAEAEWLNTTFNLIDTGGIEVGDEPLLVKMRQQAEIAIDEADVIIFLVNGREGITAADDEVAKLLYKSNKPVVLGVNKMDNPEMRESIYEYYALGFGEPYPISGSHGLGLGDLLDEVVRHFPKLEMDEKDDDTIYFSLIGRPNVGKSSLVNALLNEERVIVSDMEGTTRDAVDTKLHKDNQDYVIIDTAGMRKRGKVYESTEKYSVLRALKAIERSDVVLVLLDAETGIREQDKRIAGYAHEAGRAVVIVVNKWDTITRTEKAMKEFEAEVRAHFQYLDYAPIVFLSAKTKKRLHTLLPAIQLASENHAKRVPTNVLNDVVMDAIALNPTPTIKGKRLKVLYATQVSVKPPRFVIFVNEPELVHFSYARFLENKIREAFGFVGTPIKIVARKRQ</sequence>
<keyword evidence="4 11" id="KW-0677">Repeat</keyword>
<dbReference type="InterPro" id="IPR016484">
    <property type="entry name" value="GTPase_Der"/>
</dbReference>
<dbReference type="AlphaFoldDB" id="A0A0L0QP97"/>
<dbReference type="InterPro" id="IPR015946">
    <property type="entry name" value="KH_dom-like_a/b"/>
</dbReference>
<dbReference type="HAMAP" id="MF_00195">
    <property type="entry name" value="GTPase_Der"/>
    <property type="match status" value="1"/>
</dbReference>
<dbReference type="PANTHER" id="PTHR43834">
    <property type="entry name" value="GTPASE DER"/>
    <property type="match status" value="1"/>
</dbReference>
<dbReference type="EMBL" id="LGTO01000007">
    <property type="protein sequence ID" value="KNE20381.1"/>
    <property type="molecule type" value="Genomic_DNA"/>
</dbReference>
<keyword evidence="3 9" id="KW-0690">Ribosome biogenesis</keyword>
<dbReference type="CDD" id="cd01895">
    <property type="entry name" value="EngA2"/>
    <property type="match status" value="1"/>
</dbReference>
<dbReference type="GO" id="GO:0043022">
    <property type="term" value="F:ribosome binding"/>
    <property type="evidence" value="ECO:0007669"/>
    <property type="project" value="TreeGrafter"/>
</dbReference>
<comment type="caution">
    <text evidence="12">The sequence shown here is derived from an EMBL/GenBank/DDBJ whole genome shotgun (WGS) entry which is preliminary data.</text>
</comment>
<keyword evidence="13" id="KW-1185">Reference proteome</keyword>
<dbReference type="Proteomes" id="UP000036780">
    <property type="component" value="Unassembled WGS sequence"/>
</dbReference>
<name>A0A0L0QP97_VIRPA</name>
<feature type="binding site" evidence="9">
    <location>
        <begin position="182"/>
        <end position="189"/>
    </location>
    <ligand>
        <name>GTP</name>
        <dbReference type="ChEBI" id="CHEBI:37565"/>
        <label>2</label>
    </ligand>
</feature>
<evidence type="ECO:0000313" key="12">
    <source>
        <dbReference type="EMBL" id="KNE20381.1"/>
    </source>
</evidence>
<dbReference type="PIRSF" id="PIRSF006485">
    <property type="entry name" value="GTP-binding_EngA"/>
    <property type="match status" value="1"/>
</dbReference>
<comment type="subunit">
    <text evidence="9">Associates with the 50S ribosomal subunit.</text>
</comment>
<dbReference type="InterPro" id="IPR027417">
    <property type="entry name" value="P-loop_NTPase"/>
</dbReference>
<evidence type="ECO:0000256" key="10">
    <source>
        <dbReference type="PROSITE-ProRule" id="PRU01049"/>
    </source>
</evidence>
<dbReference type="FunFam" id="3.40.50.300:FF:000057">
    <property type="entry name" value="GTPase Der"/>
    <property type="match status" value="1"/>
</dbReference>
<reference evidence="13" key="1">
    <citation type="submission" date="2015-07" db="EMBL/GenBank/DDBJ databases">
        <title>Fjat-10053 dsm26.</title>
        <authorList>
            <person name="Liu B."/>
            <person name="Wang J."/>
            <person name="Zhu Y."/>
            <person name="Liu G."/>
            <person name="Chen Q."/>
            <person name="Chen Z."/>
            <person name="Lan J."/>
            <person name="Che J."/>
            <person name="Ge C."/>
            <person name="Shi H."/>
            <person name="Pan Z."/>
            <person name="Liu X."/>
        </authorList>
    </citation>
    <scope>NUCLEOTIDE SEQUENCE [LARGE SCALE GENOMIC DNA]</scope>
    <source>
        <strain evidence="13">DSM 26</strain>
    </source>
</reference>
<dbReference type="Pfam" id="PF14714">
    <property type="entry name" value="KH_dom-like"/>
    <property type="match status" value="1"/>
</dbReference>
<evidence type="ECO:0000256" key="9">
    <source>
        <dbReference type="HAMAP-Rule" id="MF_00195"/>
    </source>
</evidence>
<dbReference type="NCBIfam" id="TIGR03594">
    <property type="entry name" value="GTPase_EngA"/>
    <property type="match status" value="1"/>
</dbReference>
<dbReference type="NCBIfam" id="TIGR00231">
    <property type="entry name" value="small_GTP"/>
    <property type="match status" value="2"/>
</dbReference>
<evidence type="ECO:0000256" key="3">
    <source>
        <dbReference type="ARBA" id="ARBA00022517"/>
    </source>
</evidence>
<feature type="binding site" evidence="9">
    <location>
        <begin position="229"/>
        <end position="233"/>
    </location>
    <ligand>
        <name>GTP</name>
        <dbReference type="ChEBI" id="CHEBI:37565"/>
        <label>2</label>
    </ligand>
</feature>
<organism evidence="12 13">
    <name type="scientific">Virgibacillus pantothenticus</name>
    <dbReference type="NCBI Taxonomy" id="1473"/>
    <lineage>
        <taxon>Bacteria</taxon>
        <taxon>Bacillati</taxon>
        <taxon>Bacillota</taxon>
        <taxon>Bacilli</taxon>
        <taxon>Bacillales</taxon>
        <taxon>Bacillaceae</taxon>
        <taxon>Virgibacillus</taxon>
    </lineage>
</organism>
<feature type="binding site" evidence="9">
    <location>
        <begin position="10"/>
        <end position="17"/>
    </location>
    <ligand>
        <name>GTP</name>
        <dbReference type="ChEBI" id="CHEBI:37565"/>
        <label>1</label>
    </ligand>
</feature>
<dbReference type="InterPro" id="IPR006073">
    <property type="entry name" value="GTP-bd"/>
</dbReference>
<gene>
    <name evidence="12" type="primary">engA</name>
    <name evidence="9" type="synonym">der</name>
    <name evidence="12" type="ORF">AFK71_18580</name>
</gene>
<dbReference type="PRINTS" id="PR00326">
    <property type="entry name" value="GTP1OBG"/>
</dbReference>
<dbReference type="InterPro" id="IPR005225">
    <property type="entry name" value="Small_GTP-bd"/>
</dbReference>
<dbReference type="PANTHER" id="PTHR43834:SF6">
    <property type="entry name" value="GTPASE DER"/>
    <property type="match status" value="1"/>
</dbReference>
<dbReference type="PROSITE" id="PS51712">
    <property type="entry name" value="G_ENGA"/>
    <property type="match status" value="2"/>
</dbReference>
<accession>A0A0L0QP97</accession>
<dbReference type="PATRIC" id="fig|1473.5.peg.2452"/>
<feature type="binding site" evidence="9">
    <location>
        <begin position="119"/>
        <end position="122"/>
    </location>
    <ligand>
        <name>GTP</name>
        <dbReference type="ChEBI" id="CHEBI:37565"/>
        <label>1</label>
    </ligand>
</feature>
<evidence type="ECO:0000256" key="6">
    <source>
        <dbReference type="ARBA" id="ARBA00023134"/>
    </source>
</evidence>
<dbReference type="InterPro" id="IPR032859">
    <property type="entry name" value="KH_dom-like"/>
</dbReference>
<evidence type="ECO:0000256" key="5">
    <source>
        <dbReference type="ARBA" id="ARBA00022741"/>
    </source>
</evidence>
<comment type="function">
    <text evidence="8 9 11">GTPase that plays an essential role in the late steps of ribosome biogenesis.</text>
</comment>
<evidence type="ECO:0000256" key="4">
    <source>
        <dbReference type="ARBA" id="ARBA00022737"/>
    </source>
</evidence>
<dbReference type="OrthoDB" id="9805918at2"/>
<evidence type="ECO:0000256" key="8">
    <source>
        <dbReference type="ARBA" id="ARBA00053470"/>
    </source>
</evidence>
<dbReference type="Gene3D" id="3.30.300.20">
    <property type="match status" value="1"/>
</dbReference>
<evidence type="ECO:0000313" key="13">
    <source>
        <dbReference type="Proteomes" id="UP000036780"/>
    </source>
</evidence>
<dbReference type="GeneID" id="66870458"/>
<evidence type="ECO:0000256" key="2">
    <source>
        <dbReference type="ARBA" id="ARBA00020953"/>
    </source>
</evidence>
<dbReference type="GO" id="GO:0042254">
    <property type="term" value="P:ribosome biogenesis"/>
    <property type="evidence" value="ECO:0007669"/>
    <property type="project" value="UniProtKB-KW"/>
</dbReference>
<comment type="similarity">
    <text evidence="1 9 10 11">Belongs to the TRAFAC class TrmE-Era-EngA-EngB-Septin-like GTPase superfamily. EngA (Der) GTPase family.</text>
</comment>
<dbReference type="RefSeq" id="WP_050352956.1">
    <property type="nucleotide sequence ID" value="NZ_BOSN01000001.1"/>
</dbReference>